<keyword evidence="3" id="KW-1185">Reference proteome</keyword>
<protein>
    <submittedName>
        <fullName evidence="2">Uncharacterized protein</fullName>
    </submittedName>
</protein>
<name>A0ABU3E248_9FLAO</name>
<evidence type="ECO:0000313" key="2">
    <source>
        <dbReference type="EMBL" id="MDT0690052.1"/>
    </source>
</evidence>
<feature type="transmembrane region" description="Helical" evidence="1">
    <location>
        <begin position="32"/>
        <end position="52"/>
    </location>
</feature>
<proteinExistence type="predicted"/>
<reference evidence="2 3" key="1">
    <citation type="submission" date="2023-09" db="EMBL/GenBank/DDBJ databases">
        <authorList>
            <person name="Rey-Velasco X."/>
        </authorList>
    </citation>
    <scope>NUCLEOTIDE SEQUENCE [LARGE SCALE GENOMIC DNA]</scope>
    <source>
        <strain evidence="2 3">F188</strain>
    </source>
</reference>
<sequence length="241" mass="28591">MFLERIAVITLQLRAKLQDSFNYVLRETDSQLGQVLITCCFFFLTTLLYFVWTTPSSLWIQISFTVIYLISFLLSMAAVYFFVRRKRIRNRLNTLEVYSIDDDVQEKFQHFDLRVIQLNKDQANAIFEAFSVKHFCGSYKSFQSLILLEPISFKERLEWKDPSPKSQKQVNRQTLLEFLSQLMIGFERLENHQMMQLVEHYFILKNSEGTEQTLSTKNISDWRNNKATYLKDISGIFKINL</sequence>
<gene>
    <name evidence="2" type="ORF">RM549_09675</name>
</gene>
<dbReference type="RefSeq" id="WP_311684170.1">
    <property type="nucleotide sequence ID" value="NZ_JAVRHM010000009.1"/>
</dbReference>
<organism evidence="2 3">
    <name type="scientific">Autumnicola patrickiae</name>
    <dbReference type="NCBI Taxonomy" id="3075591"/>
    <lineage>
        <taxon>Bacteria</taxon>
        <taxon>Pseudomonadati</taxon>
        <taxon>Bacteroidota</taxon>
        <taxon>Flavobacteriia</taxon>
        <taxon>Flavobacteriales</taxon>
        <taxon>Flavobacteriaceae</taxon>
        <taxon>Autumnicola</taxon>
    </lineage>
</organism>
<evidence type="ECO:0000256" key="1">
    <source>
        <dbReference type="SAM" id="Phobius"/>
    </source>
</evidence>
<evidence type="ECO:0000313" key="3">
    <source>
        <dbReference type="Proteomes" id="UP001261624"/>
    </source>
</evidence>
<feature type="transmembrane region" description="Helical" evidence="1">
    <location>
        <begin position="58"/>
        <end position="83"/>
    </location>
</feature>
<dbReference type="Proteomes" id="UP001261624">
    <property type="component" value="Unassembled WGS sequence"/>
</dbReference>
<keyword evidence="1" id="KW-1133">Transmembrane helix</keyword>
<comment type="caution">
    <text evidence="2">The sequence shown here is derived from an EMBL/GenBank/DDBJ whole genome shotgun (WGS) entry which is preliminary data.</text>
</comment>
<keyword evidence="1" id="KW-0812">Transmembrane</keyword>
<dbReference type="EMBL" id="JAVRHM010000009">
    <property type="protein sequence ID" value="MDT0690052.1"/>
    <property type="molecule type" value="Genomic_DNA"/>
</dbReference>
<keyword evidence="1" id="KW-0472">Membrane</keyword>
<accession>A0ABU3E248</accession>